<dbReference type="PANTHER" id="PTHR43245:SF23">
    <property type="entry name" value="NAD(P)-BINDING DOMAIN-CONTAINING PROTEIN"/>
    <property type="match status" value="1"/>
</dbReference>
<feature type="domain" description="NAD-dependent epimerase/dehydratase" evidence="1">
    <location>
        <begin position="3"/>
        <end position="230"/>
    </location>
</feature>
<dbReference type="SUPFAM" id="SSF51735">
    <property type="entry name" value="NAD(P)-binding Rossmann-fold domains"/>
    <property type="match status" value="1"/>
</dbReference>
<organism evidence="2 3">
    <name type="scientific">Brevifollis gellanilyticus</name>
    <dbReference type="NCBI Taxonomy" id="748831"/>
    <lineage>
        <taxon>Bacteria</taxon>
        <taxon>Pseudomonadati</taxon>
        <taxon>Verrucomicrobiota</taxon>
        <taxon>Verrucomicrobiia</taxon>
        <taxon>Verrucomicrobiales</taxon>
        <taxon>Verrucomicrobiaceae</taxon>
    </lineage>
</organism>
<dbReference type="InterPro" id="IPR001509">
    <property type="entry name" value="Epimerase_deHydtase"/>
</dbReference>
<dbReference type="CDD" id="cd08946">
    <property type="entry name" value="SDR_e"/>
    <property type="match status" value="1"/>
</dbReference>
<name>A0A512M9X5_9BACT</name>
<dbReference type="InterPro" id="IPR036291">
    <property type="entry name" value="NAD(P)-bd_dom_sf"/>
</dbReference>
<sequence>MNILVTGGAGYLGSVLIPKLLVRGHQVRSLDIGYFGVEHIRAMRPAVEIVRDDIRAVLADATALEALLKDIDVVIHLAAISNDPSAELNPKLTEEVNFEATRDLAIACKARGIRFVFSSSCSVYGEAPGEVDEDGQTNPLTAYARSKVDSDAFLLSIADEKWRPAILRNGTLYGYSPRMRFDLVINIFSYCSTLYNEVRVFGDGQQWRPFLHVADCARAFIYFAENPNHKHLVCNIAHENFRVVDLVGIFQQINPACQPVYVKLDNPDLRNYHVSVARMKEEGIMPTVKVQTGAEEIIEAIVTGRIADPEAVYYRNAKWLKELSELGSRDHRGLMKMIDVIASSRVVR</sequence>
<dbReference type="AlphaFoldDB" id="A0A512M9X5"/>
<protein>
    <submittedName>
        <fullName evidence="2">NAD-dependent dehydratase</fullName>
    </submittedName>
</protein>
<evidence type="ECO:0000313" key="3">
    <source>
        <dbReference type="Proteomes" id="UP000321577"/>
    </source>
</evidence>
<dbReference type="InterPro" id="IPR050177">
    <property type="entry name" value="Lipid_A_modif_metabolic_enz"/>
</dbReference>
<dbReference type="EMBL" id="BKAG01000018">
    <property type="protein sequence ID" value="GEP43536.1"/>
    <property type="molecule type" value="Genomic_DNA"/>
</dbReference>
<gene>
    <name evidence="2" type="ORF">BGE01nite_28270</name>
</gene>
<proteinExistence type="predicted"/>
<keyword evidence="3" id="KW-1185">Reference proteome</keyword>
<evidence type="ECO:0000313" key="2">
    <source>
        <dbReference type="EMBL" id="GEP43536.1"/>
    </source>
</evidence>
<dbReference type="PANTHER" id="PTHR43245">
    <property type="entry name" value="BIFUNCTIONAL POLYMYXIN RESISTANCE PROTEIN ARNA"/>
    <property type="match status" value="1"/>
</dbReference>
<accession>A0A512M9X5</accession>
<comment type="caution">
    <text evidence="2">The sequence shown here is derived from an EMBL/GenBank/DDBJ whole genome shotgun (WGS) entry which is preliminary data.</text>
</comment>
<dbReference type="Pfam" id="PF01370">
    <property type="entry name" value="Epimerase"/>
    <property type="match status" value="1"/>
</dbReference>
<dbReference type="Proteomes" id="UP000321577">
    <property type="component" value="Unassembled WGS sequence"/>
</dbReference>
<dbReference type="OrthoDB" id="9811743at2"/>
<reference evidence="2 3" key="1">
    <citation type="submission" date="2019-07" db="EMBL/GenBank/DDBJ databases">
        <title>Whole genome shotgun sequence of Brevifollis gellanilyticus NBRC 108608.</title>
        <authorList>
            <person name="Hosoyama A."/>
            <person name="Uohara A."/>
            <person name="Ohji S."/>
            <person name="Ichikawa N."/>
        </authorList>
    </citation>
    <scope>NUCLEOTIDE SEQUENCE [LARGE SCALE GENOMIC DNA]</scope>
    <source>
        <strain evidence="2 3">NBRC 108608</strain>
    </source>
</reference>
<dbReference type="RefSeq" id="WP_146851110.1">
    <property type="nucleotide sequence ID" value="NZ_BKAG01000018.1"/>
</dbReference>
<evidence type="ECO:0000259" key="1">
    <source>
        <dbReference type="Pfam" id="PF01370"/>
    </source>
</evidence>
<dbReference type="Gene3D" id="3.40.50.720">
    <property type="entry name" value="NAD(P)-binding Rossmann-like Domain"/>
    <property type="match status" value="1"/>
</dbReference>